<dbReference type="Proteomes" id="UP000472277">
    <property type="component" value="Chromosome 34"/>
</dbReference>
<organism evidence="18 19">
    <name type="scientific">Salmo trutta</name>
    <name type="common">Brown trout</name>
    <dbReference type="NCBI Taxonomy" id="8032"/>
    <lineage>
        <taxon>Eukaryota</taxon>
        <taxon>Metazoa</taxon>
        <taxon>Chordata</taxon>
        <taxon>Craniata</taxon>
        <taxon>Vertebrata</taxon>
        <taxon>Euteleostomi</taxon>
        <taxon>Actinopterygii</taxon>
        <taxon>Neopterygii</taxon>
        <taxon>Teleostei</taxon>
        <taxon>Protacanthopterygii</taxon>
        <taxon>Salmoniformes</taxon>
        <taxon>Salmonidae</taxon>
        <taxon>Salmoninae</taxon>
        <taxon>Salmo</taxon>
    </lineage>
</organism>
<evidence type="ECO:0000256" key="13">
    <source>
        <dbReference type="ARBA" id="ARBA00023065"/>
    </source>
</evidence>
<keyword evidence="14 15" id="KW-0472">Membrane</keyword>
<feature type="transmembrane region" description="Helical" evidence="15">
    <location>
        <begin position="146"/>
        <end position="165"/>
    </location>
</feature>
<dbReference type="SUPFAM" id="SSF81665">
    <property type="entry name" value="Calcium ATPase, transmembrane domain M"/>
    <property type="match status" value="1"/>
</dbReference>
<gene>
    <name evidence="18" type="primary">LOC115173532</name>
</gene>
<evidence type="ECO:0000256" key="8">
    <source>
        <dbReference type="ARBA" id="ARBA00022840"/>
    </source>
</evidence>
<dbReference type="InterPro" id="IPR044492">
    <property type="entry name" value="P_typ_ATPase_HD_dom"/>
</dbReference>
<reference evidence="18" key="1">
    <citation type="submission" date="2025-08" db="UniProtKB">
        <authorList>
            <consortium name="Ensembl"/>
        </authorList>
    </citation>
    <scope>IDENTIFICATION</scope>
</reference>
<dbReference type="Pfam" id="PF00690">
    <property type="entry name" value="Cation_ATPase_N"/>
    <property type="match status" value="1"/>
</dbReference>
<dbReference type="Gene3D" id="3.40.50.1000">
    <property type="entry name" value="HAD superfamily/HAD-like"/>
    <property type="match status" value="1"/>
</dbReference>
<dbReference type="Pfam" id="PF13246">
    <property type="entry name" value="Cation_ATPase"/>
    <property type="match status" value="1"/>
</dbReference>
<dbReference type="InterPro" id="IPR023299">
    <property type="entry name" value="ATPase_P-typ_cyto_dom_N"/>
</dbReference>
<keyword evidence="19" id="KW-1185">Reference proteome</keyword>
<dbReference type="GO" id="GO:0046872">
    <property type="term" value="F:metal ion binding"/>
    <property type="evidence" value="ECO:0007669"/>
    <property type="project" value="UniProtKB-KW"/>
</dbReference>
<evidence type="ECO:0000256" key="12">
    <source>
        <dbReference type="ARBA" id="ARBA00022989"/>
    </source>
</evidence>
<dbReference type="GO" id="GO:0016887">
    <property type="term" value="F:ATP hydrolysis activity"/>
    <property type="evidence" value="ECO:0007669"/>
    <property type="project" value="InterPro"/>
</dbReference>
<dbReference type="AlphaFoldDB" id="A0A674BP14"/>
<dbReference type="GO" id="GO:0030007">
    <property type="term" value="P:intracellular potassium ion homeostasis"/>
    <property type="evidence" value="ECO:0007669"/>
    <property type="project" value="TreeGrafter"/>
</dbReference>
<evidence type="ECO:0000256" key="6">
    <source>
        <dbReference type="ARBA" id="ARBA00022692"/>
    </source>
</evidence>
<feature type="region of interest" description="Disordered" evidence="16">
    <location>
        <begin position="25"/>
        <end position="50"/>
    </location>
</feature>
<dbReference type="SFLD" id="SFLDS00003">
    <property type="entry name" value="Haloacid_Dehalogenase"/>
    <property type="match status" value="1"/>
</dbReference>
<feature type="transmembrane region" description="Helical" evidence="15">
    <location>
        <begin position="235"/>
        <end position="260"/>
    </location>
</feature>
<keyword evidence="9" id="KW-0460">Magnesium</keyword>
<sequence>MDESRICVLRLSLFVSQYGRSDSYRVATTTEKDEKESPKKADSKADKKTKDMEELKKEVPLVCSAQSLSLLTHPLFQGLTNAKAAEYLARDGPNALTPPPTTPEWVKFCRQLFGGFSILLWTGAILCFLAYAIQAATEDEPAGDNLYLGIVLSAVVIITGCFSYFQEAKSSKIMESFKNMVSHSNITHSLPWILSFSYRAGHLTVPMTTPWRPAMSLSSPPTVLKTPIAKEIEHFIHLITGVAVFLGITFFILAVCLGYTWLEAVIFLIGIIVANVPEGLLATVTVCLTLTAKRMARKNCLVKNLEAVETLGSTSTICSDKTGTLTQNRMTVAHMWFDNQIHEADTTEDQSGASFDKSSETWLALARVAALCNRAQFKAAQDQLPILKRDVAGDASESALLKCIELSCGSVRQMREKNKKVAEIPFNSTNKYQLSVHETEDENDNRYLLVMKGAPERILDRCSTILIQGKEQPMDEEMKEAFQNAYMELGGLGERVLGFCHLLMPEDQYPKGFAFDCDDVNFTTESLCFVGLMSMIDPPRAAVPDAVGKCRSAGIKVIMVTGDHPITAKAIAKGVGIISEGNETVEDIASRLNIPVSQVNPRDAKACVIHGTDLKDLSQDQMDDILRNHTEIVFARTSPQQKLIIVEGCQRQGAIVAVTGDGVNDSPALKKADIGVAMGISGSDVSKQAADMILLDDNFASIVTGVEEGRLIFDNLKKSIAYTLTSNIPEITPFLFFILVNIPLPLGTITILCIDLGTDMVPAISLAYEAAESDIMKRQPRNPARDKLVNERLISIAYGQIGMIQALGGFFSYFVILAENGFLPSLLVGIRLNWDDRSNNDLEDSYGQQWTYEQRKIVEYTCHTAFFVSIVVVQWADVIICKTRRNSVFQQGMRNKILIFGLFEETALAAFLSYTPGMDVALRMYPLKPSWWFCAFPYSFLIFVYDEIRKLILRRNPGGTTLSQTHLLYSL</sequence>
<dbReference type="Gene3D" id="3.40.1110.10">
    <property type="entry name" value="Calcium-transporting ATPase, cytoplasmic domain N"/>
    <property type="match status" value="1"/>
</dbReference>
<feature type="transmembrane region" description="Helical" evidence="15">
    <location>
        <begin position="112"/>
        <end position="134"/>
    </location>
</feature>
<dbReference type="CDD" id="cd02608">
    <property type="entry name" value="P-type_ATPase_Na-K_like"/>
    <property type="match status" value="1"/>
</dbReference>
<dbReference type="InterPro" id="IPR050510">
    <property type="entry name" value="Cation_transp_ATPase_P-type"/>
</dbReference>
<dbReference type="InterPro" id="IPR006068">
    <property type="entry name" value="ATPase_P-typ_cation-transptr_C"/>
</dbReference>
<name>A0A674BP14_SALTR</name>
<evidence type="ECO:0000256" key="9">
    <source>
        <dbReference type="ARBA" id="ARBA00022842"/>
    </source>
</evidence>
<keyword evidence="15" id="KW-0479">Metal-binding</keyword>
<dbReference type="PRINTS" id="PR00119">
    <property type="entry name" value="CATATPASE"/>
</dbReference>
<dbReference type="GO" id="GO:0005886">
    <property type="term" value="C:plasma membrane"/>
    <property type="evidence" value="ECO:0007669"/>
    <property type="project" value="UniProtKB-SubCell"/>
</dbReference>
<dbReference type="SFLD" id="SFLDF00027">
    <property type="entry name" value="p-type_atpase"/>
    <property type="match status" value="1"/>
</dbReference>
<feature type="compositionally biased region" description="Basic and acidic residues" evidence="16">
    <location>
        <begin position="30"/>
        <end position="50"/>
    </location>
</feature>
<keyword evidence="6 15" id="KW-0812">Transmembrane</keyword>
<dbReference type="PANTHER" id="PTHR43294:SF15">
    <property type="entry name" value="SODIUM_POTASSIUM-TRANSPORTING ATPASE SUBUNIT ALPHA-3"/>
    <property type="match status" value="1"/>
</dbReference>
<keyword evidence="12 15" id="KW-1133">Transmembrane helix</keyword>
<dbReference type="Gene3D" id="1.20.1110.10">
    <property type="entry name" value="Calcium-transporting ATPase, transmembrane domain"/>
    <property type="match status" value="2"/>
</dbReference>
<dbReference type="InterPro" id="IPR023298">
    <property type="entry name" value="ATPase_P-typ_TM_dom_sf"/>
</dbReference>
<dbReference type="SUPFAM" id="SSF56784">
    <property type="entry name" value="HAD-like"/>
    <property type="match status" value="1"/>
</dbReference>
<evidence type="ECO:0000313" key="18">
    <source>
        <dbReference type="Ensembl" id="ENSSTUP00000072766.1"/>
    </source>
</evidence>
<keyword evidence="5" id="KW-0597">Phosphoprotein</keyword>
<dbReference type="InterPro" id="IPR005775">
    <property type="entry name" value="P-type_ATPase_IIC"/>
</dbReference>
<dbReference type="InterPro" id="IPR001757">
    <property type="entry name" value="P_typ_ATPase"/>
</dbReference>
<feature type="transmembrane region" description="Helical" evidence="15">
    <location>
        <begin position="857"/>
        <end position="876"/>
    </location>
</feature>
<dbReference type="GO" id="GO:0006883">
    <property type="term" value="P:intracellular sodium ion homeostasis"/>
    <property type="evidence" value="ECO:0007669"/>
    <property type="project" value="TreeGrafter"/>
</dbReference>
<evidence type="ECO:0000259" key="17">
    <source>
        <dbReference type="SMART" id="SM00831"/>
    </source>
</evidence>
<keyword evidence="7 15" id="KW-0547">Nucleotide-binding</keyword>
<evidence type="ECO:0000256" key="3">
    <source>
        <dbReference type="ARBA" id="ARBA00022448"/>
    </source>
</evidence>
<feature type="transmembrane region" description="Helical" evidence="15">
    <location>
        <begin position="266"/>
        <end position="290"/>
    </location>
</feature>
<dbReference type="SFLD" id="SFLDG00002">
    <property type="entry name" value="C1.7:_P-type_atpase_like"/>
    <property type="match status" value="1"/>
</dbReference>
<reference evidence="18" key="2">
    <citation type="submission" date="2025-09" db="UniProtKB">
        <authorList>
            <consortium name="Ensembl"/>
        </authorList>
    </citation>
    <scope>IDENTIFICATION</scope>
</reference>
<dbReference type="NCBIfam" id="TIGR01106">
    <property type="entry name" value="ATPase-IIC_X-K"/>
    <property type="match status" value="1"/>
</dbReference>
<dbReference type="InterPro" id="IPR004014">
    <property type="entry name" value="ATPase_P-typ_cation-transptr_N"/>
</dbReference>
<dbReference type="PROSITE" id="PS00154">
    <property type="entry name" value="ATPASE_E1_E2"/>
    <property type="match status" value="1"/>
</dbReference>
<feature type="transmembrane region" description="Helical" evidence="15">
    <location>
        <begin position="792"/>
        <end position="816"/>
    </location>
</feature>
<proteinExistence type="inferred from homology"/>
<dbReference type="SUPFAM" id="SSF81660">
    <property type="entry name" value="Metal cation-transporting ATPase, ATP-binding domain N"/>
    <property type="match status" value="1"/>
</dbReference>
<keyword evidence="4 15" id="KW-0633">Potassium transport</keyword>
<evidence type="ECO:0000256" key="10">
    <source>
        <dbReference type="ARBA" id="ARBA00022958"/>
    </source>
</evidence>
<dbReference type="SMART" id="SM00831">
    <property type="entry name" value="Cation_ATPase_N"/>
    <property type="match status" value="1"/>
</dbReference>
<dbReference type="GO" id="GO:0036376">
    <property type="term" value="P:sodium ion export across plasma membrane"/>
    <property type="evidence" value="ECO:0007669"/>
    <property type="project" value="TreeGrafter"/>
</dbReference>
<keyword evidence="11" id="KW-1278">Translocase</keyword>
<evidence type="ECO:0000313" key="19">
    <source>
        <dbReference type="Proteomes" id="UP000472277"/>
    </source>
</evidence>
<evidence type="ECO:0000256" key="4">
    <source>
        <dbReference type="ARBA" id="ARBA00022538"/>
    </source>
</evidence>
<dbReference type="NCBIfam" id="TIGR01494">
    <property type="entry name" value="ATPase_P-type"/>
    <property type="match status" value="2"/>
</dbReference>
<dbReference type="Gene3D" id="2.70.150.10">
    <property type="entry name" value="Calcium-transporting ATPase, cytoplasmic transduction domain A"/>
    <property type="match status" value="1"/>
</dbReference>
<dbReference type="PRINTS" id="PR00121">
    <property type="entry name" value="NAKATPASE"/>
</dbReference>
<keyword evidence="8 15" id="KW-0067">ATP-binding</keyword>
<evidence type="ECO:0000256" key="5">
    <source>
        <dbReference type="ARBA" id="ARBA00022553"/>
    </source>
</evidence>
<comment type="similarity">
    <text evidence="2 15">Belongs to the cation transport ATPase (P-type) (TC 3.A.3) family. Type IIC subfamily.</text>
</comment>
<feature type="transmembrane region" description="Helical" evidence="15">
    <location>
        <begin position="746"/>
        <end position="771"/>
    </location>
</feature>
<dbReference type="InterPro" id="IPR036412">
    <property type="entry name" value="HAD-like_sf"/>
</dbReference>
<feature type="transmembrane region" description="Helical" evidence="15">
    <location>
        <begin position="720"/>
        <end position="740"/>
    </location>
</feature>
<evidence type="ECO:0000256" key="16">
    <source>
        <dbReference type="SAM" id="MobiDB-lite"/>
    </source>
</evidence>
<dbReference type="GO" id="GO:1990573">
    <property type="term" value="P:potassium ion import across plasma membrane"/>
    <property type="evidence" value="ECO:0007669"/>
    <property type="project" value="TreeGrafter"/>
</dbReference>
<dbReference type="PANTHER" id="PTHR43294">
    <property type="entry name" value="SODIUM/POTASSIUM-TRANSPORTING ATPASE SUBUNIT ALPHA"/>
    <property type="match status" value="1"/>
</dbReference>
<feature type="domain" description="Cation-transporting P-type ATPase N-terminal" evidence="17">
    <location>
        <begin position="64"/>
        <end position="132"/>
    </location>
</feature>
<dbReference type="Pfam" id="PF00689">
    <property type="entry name" value="Cation_ATPase_C"/>
    <property type="match status" value="1"/>
</dbReference>
<keyword evidence="3 15" id="KW-0813">Transport</keyword>
<feature type="transmembrane region" description="Helical" evidence="15">
    <location>
        <begin position="897"/>
        <end position="917"/>
    </location>
</feature>
<dbReference type="GeneTree" id="ENSGT00940000165134"/>
<evidence type="ECO:0000256" key="2">
    <source>
        <dbReference type="ARBA" id="ARBA00006934"/>
    </source>
</evidence>
<keyword evidence="13 15" id="KW-0406">Ion transport</keyword>
<dbReference type="FunFam" id="3.40.50.1000:FF:000004">
    <property type="entry name" value="Sodium/potassium-transporting ATPase subunit alpha"/>
    <property type="match status" value="1"/>
</dbReference>
<dbReference type="FunFam" id="1.20.1110.10:FF:000095">
    <property type="entry name" value="Sodium/potassium-transporting ATPase subunit alpha-1"/>
    <property type="match status" value="2"/>
</dbReference>
<dbReference type="FunFam" id="3.40.1110.10:FF:000001">
    <property type="entry name" value="Sodium/potassium-transporting ATPase subunit alpha"/>
    <property type="match status" value="1"/>
</dbReference>
<dbReference type="InterPro" id="IPR023214">
    <property type="entry name" value="HAD_sf"/>
</dbReference>
<dbReference type="Ensembl" id="ENSSTUT00000077234.1">
    <property type="protein sequence ID" value="ENSSTUP00000072766.1"/>
    <property type="gene ID" value="ENSSTUG00000024829.1"/>
</dbReference>
<accession>A0A674BP14</accession>
<dbReference type="InterPro" id="IPR018303">
    <property type="entry name" value="ATPase_P-typ_P_site"/>
</dbReference>
<evidence type="ECO:0000256" key="14">
    <source>
        <dbReference type="ARBA" id="ARBA00023136"/>
    </source>
</evidence>
<dbReference type="GO" id="GO:1902600">
    <property type="term" value="P:proton transmembrane transport"/>
    <property type="evidence" value="ECO:0007669"/>
    <property type="project" value="TreeGrafter"/>
</dbReference>
<dbReference type="GO" id="GO:0005524">
    <property type="term" value="F:ATP binding"/>
    <property type="evidence" value="ECO:0007669"/>
    <property type="project" value="UniProtKB-KW"/>
</dbReference>
<evidence type="ECO:0000256" key="15">
    <source>
        <dbReference type="RuleBase" id="RU362084"/>
    </source>
</evidence>
<evidence type="ECO:0000256" key="7">
    <source>
        <dbReference type="ARBA" id="ARBA00022741"/>
    </source>
</evidence>
<protein>
    <recommendedName>
        <fullName evidence="15">Sodium/potassium-transporting ATPase subunit alpha</fullName>
    </recommendedName>
</protein>
<evidence type="ECO:0000256" key="1">
    <source>
        <dbReference type="ARBA" id="ARBA00004141"/>
    </source>
</evidence>
<comment type="subcellular location">
    <subcellularLocation>
        <location evidence="15">Cell membrane</location>
        <topology evidence="15">Multi-pass membrane protein</topology>
    </subcellularLocation>
    <subcellularLocation>
        <location evidence="1">Membrane</location>
        <topology evidence="1">Multi-pass membrane protein</topology>
    </subcellularLocation>
</comment>
<feature type="transmembrane region" description="Helical" evidence="15">
    <location>
        <begin position="929"/>
        <end position="945"/>
    </location>
</feature>
<evidence type="ECO:0000256" key="11">
    <source>
        <dbReference type="ARBA" id="ARBA00022967"/>
    </source>
</evidence>
<dbReference type="GO" id="GO:0005391">
    <property type="term" value="F:P-type sodium:potassium-exchanging transporter activity"/>
    <property type="evidence" value="ECO:0007669"/>
    <property type="project" value="TreeGrafter"/>
</dbReference>
<keyword evidence="10 15" id="KW-0630">Potassium</keyword>